<dbReference type="AlphaFoldDB" id="A0A2B4RPQ0"/>
<dbReference type="Gene3D" id="2.120.10.30">
    <property type="entry name" value="TolB, C-terminal domain"/>
    <property type="match status" value="1"/>
</dbReference>
<dbReference type="EMBL" id="LSMT01000418">
    <property type="protein sequence ID" value="PFX18298.1"/>
    <property type="molecule type" value="Genomic_DNA"/>
</dbReference>
<dbReference type="Proteomes" id="UP000225706">
    <property type="component" value="Unassembled WGS sequence"/>
</dbReference>
<evidence type="ECO:0000313" key="2">
    <source>
        <dbReference type="EMBL" id="PFX18298.1"/>
    </source>
</evidence>
<comment type="caution">
    <text evidence="2">The sequence shown here is derived from an EMBL/GenBank/DDBJ whole genome shotgun (WGS) entry which is preliminary data.</text>
</comment>
<feature type="compositionally biased region" description="Acidic residues" evidence="1">
    <location>
        <begin position="1090"/>
        <end position="1099"/>
    </location>
</feature>
<feature type="compositionally biased region" description="Basic and acidic residues" evidence="1">
    <location>
        <begin position="96"/>
        <end position="108"/>
    </location>
</feature>
<dbReference type="OrthoDB" id="10457636at2759"/>
<dbReference type="InterPro" id="IPR011042">
    <property type="entry name" value="6-blade_b-propeller_TolB-like"/>
</dbReference>
<feature type="region of interest" description="Disordered" evidence="1">
    <location>
        <begin position="1083"/>
        <end position="1132"/>
    </location>
</feature>
<feature type="compositionally biased region" description="Basic and acidic residues" evidence="1">
    <location>
        <begin position="128"/>
        <end position="142"/>
    </location>
</feature>
<feature type="region of interest" description="Disordered" evidence="1">
    <location>
        <begin position="96"/>
        <end position="142"/>
    </location>
</feature>
<organism evidence="2 3">
    <name type="scientific">Stylophora pistillata</name>
    <name type="common">Smooth cauliflower coral</name>
    <dbReference type="NCBI Taxonomy" id="50429"/>
    <lineage>
        <taxon>Eukaryota</taxon>
        <taxon>Metazoa</taxon>
        <taxon>Cnidaria</taxon>
        <taxon>Anthozoa</taxon>
        <taxon>Hexacorallia</taxon>
        <taxon>Scleractinia</taxon>
        <taxon>Astrocoeniina</taxon>
        <taxon>Pocilloporidae</taxon>
        <taxon>Stylophora</taxon>
    </lineage>
</organism>
<accession>A0A2B4RPQ0</accession>
<gene>
    <name evidence="2" type="ORF">AWC38_SpisGene17329</name>
</gene>
<name>A0A2B4RPQ0_STYPI</name>
<sequence>MSLGPRHKKKRMNLNIKDINIKSSSGIDLLGVAIDDDLNFTEHINNVCTKGGRKVGVLMRVVVKGNPQDILLLSCGFQAPDDKTFPRTVTVSDVDWSVKGEESEKSTENDSQDSNSEKSDNEESNNEEGQKEVESREGLRYIDSDLDEDDNTSLFYGVEIANPVCVKLNDLIRRGKIDRTRILYKFLNVVETQYNPLHQFDRDVIEFFNTVTYLGGRKVACFIRGPVNRSEGRGSHFDPANEQRMNLGGPSYKTCLKHQAGYTNEPGVWKPLSLGQIVLMQTFHAVSIVETNHLTVYPCCLANDGIAIKPAIEFDERCKENVGLTFNIDIDNVRRNPKPSADFLKENLVTEAEVSSVTSIDNKCSLPCAVEYPTKSGKTAESFRNVLIEQVKILQTCKYCQSRASSSKSILGKYFEHCQSFCQTCFDIKDVCGECKEKGQESHHSSLRACTTCLEQKESCVKRAIFVAAVDCETGNKGAFEMIRKSVDEGSMDPEISLLTVLPDCVHVGKSLKVSFSNWWLKLNNERSNIGLLRTLRNRSTFDTMSKVRKLIPRNDHVKNKDRQDPSAVLTLCSDGLTSFLSSVGYVCHTLIPELDKFTDNNRLGMYPSPISVSIANFGWLLFLSWDSKLASSTLYRARLHSPVDKISIIKKNLVSTQVHCESNVAFLNSSDGRVLIVELEDNHVYLNSSKIRSIKCLQTLKERFGLPFTGTLAEMRKEAGKFLKRKEAEYASLGHDKHQVNFMNKAIEAHIQAIALVDRELVFLADSHSKKIHSAQLKYDGYGVYAINVQRIIGYGDDWDSVVSLCVNNNKLFVSHNQGITLIELASCKSQVVYRSQNARCTVAPFQRGTLFTDQEEASLFKIDEEGRVQIFAGTKVEGSQDGPVLECQFKQPVGVCVEFDSVKGQSPPLRTLPEATEKVKECQQILTEYEKSVLSVTGCSEMTLNGPQGMVSAVTVRSVDMLHWRLDRMKSLFSSLSFDATNLLSCMTLDVEHLHSTSHIKHPLLSKNEYCRDLGNKIEESTNGSCLRQCIITPVKRAPGAAVRQRTNRQETTMARHGAMPEMIYQRQLQISEDRFDLALSEGSESSEVNENEEEVETGGSEPENVEEVPEYDSSTDEDEEPEDGDSIISELDRRSTFLLGATTRFGRQVRINTRFLI</sequence>
<evidence type="ECO:0000256" key="1">
    <source>
        <dbReference type="SAM" id="MobiDB-lite"/>
    </source>
</evidence>
<keyword evidence="3" id="KW-1185">Reference proteome</keyword>
<evidence type="ECO:0000313" key="3">
    <source>
        <dbReference type="Proteomes" id="UP000225706"/>
    </source>
</evidence>
<feature type="compositionally biased region" description="Acidic residues" evidence="1">
    <location>
        <begin position="1106"/>
        <end position="1128"/>
    </location>
</feature>
<reference evidence="3" key="1">
    <citation type="journal article" date="2017" name="bioRxiv">
        <title>Comparative analysis of the genomes of Stylophora pistillata and Acropora digitifera provides evidence for extensive differences between species of corals.</title>
        <authorList>
            <person name="Voolstra C.R."/>
            <person name="Li Y."/>
            <person name="Liew Y.J."/>
            <person name="Baumgarten S."/>
            <person name="Zoccola D."/>
            <person name="Flot J.-F."/>
            <person name="Tambutte S."/>
            <person name="Allemand D."/>
            <person name="Aranda M."/>
        </authorList>
    </citation>
    <scope>NUCLEOTIDE SEQUENCE [LARGE SCALE GENOMIC DNA]</scope>
</reference>
<protein>
    <submittedName>
        <fullName evidence="2">Uncharacterized protein</fullName>
    </submittedName>
</protein>
<proteinExistence type="predicted"/>